<dbReference type="Proteomes" id="UP000229523">
    <property type="component" value="Unassembled WGS sequence"/>
</dbReference>
<evidence type="ECO:0000259" key="1">
    <source>
        <dbReference type="Pfam" id="PF13649"/>
    </source>
</evidence>
<accession>A0A395GCD8</accession>
<dbReference type="InterPro" id="IPR041698">
    <property type="entry name" value="Methyltransf_25"/>
</dbReference>
<organism evidence="2 3">
    <name type="scientific">Macrococcoides goetzii</name>
    <dbReference type="NCBI Taxonomy" id="1891097"/>
    <lineage>
        <taxon>Bacteria</taxon>
        <taxon>Bacillati</taxon>
        <taxon>Bacillota</taxon>
        <taxon>Bacilli</taxon>
        <taxon>Bacillales</taxon>
        <taxon>Staphylococcaceae</taxon>
        <taxon>Macrococcoides</taxon>
    </lineage>
</organism>
<dbReference type="GO" id="GO:0008168">
    <property type="term" value="F:methyltransferase activity"/>
    <property type="evidence" value="ECO:0007669"/>
    <property type="project" value="UniProtKB-KW"/>
</dbReference>
<evidence type="ECO:0000313" key="2">
    <source>
        <dbReference type="EMBL" id="RAI81397.1"/>
    </source>
</evidence>
<protein>
    <submittedName>
        <fullName evidence="2">Class I SAM-dependent methyltransferase</fullName>
    </submittedName>
</protein>
<dbReference type="Pfam" id="PF13649">
    <property type="entry name" value="Methyltransf_25"/>
    <property type="match status" value="1"/>
</dbReference>
<feature type="domain" description="Methyltransferase" evidence="1">
    <location>
        <begin position="53"/>
        <end position="152"/>
    </location>
</feature>
<gene>
    <name evidence="2" type="ORF">BFS35_007445</name>
</gene>
<sequence>MSEFDAIRSAELEYHDAFYKSTKLYEPGSWIGKPVANVMKAFELIDSSKTLRILDLGSGVGRNAITIAQKSIDGTVVDCVDILPSAIEILNDNAKAYNVKDKINGIVSTIEDYQINKEYDFIIGVSTLEHVNDEAAFKKVLNNIRNHLVINGIACLIINSEVQEKDIETGELLVPQFEVNMLTMDMQKLVHDIFEGFEFVKEEIKLLNYRINRAGKDVNLSTNAVTFIIGRTI</sequence>
<proteinExistence type="predicted"/>
<keyword evidence="2" id="KW-0808">Transferase</keyword>
<evidence type="ECO:0000313" key="3">
    <source>
        <dbReference type="Proteomes" id="UP000229523"/>
    </source>
</evidence>
<keyword evidence="3" id="KW-1185">Reference proteome</keyword>
<name>A0A395GCD8_9STAP</name>
<dbReference type="RefSeq" id="WP_099578857.1">
    <property type="nucleotide sequence ID" value="NZ_MJBI02000002.1"/>
</dbReference>
<dbReference type="CDD" id="cd02440">
    <property type="entry name" value="AdoMet_MTases"/>
    <property type="match status" value="1"/>
</dbReference>
<dbReference type="InterPro" id="IPR029063">
    <property type="entry name" value="SAM-dependent_MTases_sf"/>
</dbReference>
<dbReference type="SUPFAM" id="SSF53335">
    <property type="entry name" value="S-adenosyl-L-methionine-dependent methyltransferases"/>
    <property type="match status" value="1"/>
</dbReference>
<dbReference type="GO" id="GO:0032259">
    <property type="term" value="P:methylation"/>
    <property type="evidence" value="ECO:0007669"/>
    <property type="project" value="UniProtKB-KW"/>
</dbReference>
<comment type="caution">
    <text evidence="2">The sequence shown here is derived from an EMBL/GenBank/DDBJ whole genome shotgun (WGS) entry which is preliminary data.</text>
</comment>
<keyword evidence="2" id="KW-0489">Methyltransferase</keyword>
<dbReference type="EMBL" id="MJBI02000002">
    <property type="protein sequence ID" value="RAI81397.1"/>
    <property type="molecule type" value="Genomic_DNA"/>
</dbReference>
<reference evidence="2 3" key="1">
    <citation type="journal article" date="2018" name="Front. Microbiol.">
        <title>Description and Comparative Genomics of Macrococcus caseolyticus subsp. hominis subsp. nov., Macrococcus goetzii sp. nov., Macrococcus epidermidis sp. nov., and Macrococcus bohemicus sp. nov., Novel Macrococci From Human Clinical Material With Virulence Potential and Suspected Uptake of Foreign DNA by Natural Transformation.</title>
        <authorList>
            <person name="Maslanova I."/>
            <person name="Wertheimer Z."/>
            <person name="Sedlacek I."/>
            <person name="Svec P."/>
            <person name="Indrakova A."/>
            <person name="Kovarovic V."/>
            <person name="Schumann P."/>
            <person name="Sproer C."/>
            <person name="Kralova S."/>
            <person name="Sedo O."/>
            <person name="Kristofova L."/>
            <person name="Vrbovska V."/>
            <person name="Fuzik T."/>
            <person name="Petras P."/>
            <person name="Zdrahal Z."/>
            <person name="Ruzickova V."/>
            <person name="Doskar J."/>
            <person name="Pantucek R."/>
        </authorList>
    </citation>
    <scope>NUCLEOTIDE SEQUENCE [LARGE SCALE GENOMIC DNA]</scope>
    <source>
        <strain evidence="2 3">CCM 4927</strain>
    </source>
</reference>
<dbReference type="Gene3D" id="3.40.50.150">
    <property type="entry name" value="Vaccinia Virus protein VP39"/>
    <property type="match status" value="1"/>
</dbReference>
<dbReference type="AlphaFoldDB" id="A0A395GCD8"/>